<evidence type="ECO:0000256" key="4">
    <source>
        <dbReference type="ARBA" id="ARBA00022989"/>
    </source>
</evidence>
<keyword evidence="3" id="KW-0732">Signal</keyword>
<reference evidence="11" key="3">
    <citation type="submission" date="2025-08" db="UniProtKB">
        <authorList>
            <consortium name="Ensembl"/>
        </authorList>
    </citation>
    <scope>IDENTIFICATION</scope>
</reference>
<evidence type="ECO:0000256" key="8">
    <source>
        <dbReference type="ARBA" id="ARBA00023180"/>
    </source>
</evidence>
<keyword evidence="2" id="KW-0812">Transmembrane</keyword>
<evidence type="ECO:0000256" key="1">
    <source>
        <dbReference type="ARBA" id="ARBA00004167"/>
    </source>
</evidence>
<dbReference type="PANTHER" id="PTHR10225">
    <property type="entry name" value="HYALURONAN RECEPTOR"/>
    <property type="match status" value="1"/>
</dbReference>
<evidence type="ECO:0000313" key="12">
    <source>
        <dbReference type="Proteomes" id="UP000018467"/>
    </source>
</evidence>
<evidence type="ECO:0000313" key="11">
    <source>
        <dbReference type="Ensembl" id="ENSAMXP00000040116.1"/>
    </source>
</evidence>
<dbReference type="InterPro" id="IPR016187">
    <property type="entry name" value="CTDL_fold"/>
</dbReference>
<keyword evidence="8" id="KW-0325">Glycoprotein</keyword>
<dbReference type="Proteomes" id="UP000018467">
    <property type="component" value="Unassembled WGS sequence"/>
</dbReference>
<evidence type="ECO:0000259" key="10">
    <source>
        <dbReference type="PROSITE" id="PS50963"/>
    </source>
</evidence>
<keyword evidence="5" id="KW-0472">Membrane</keyword>
<reference evidence="12" key="1">
    <citation type="submission" date="2013-03" db="EMBL/GenBank/DDBJ databases">
        <authorList>
            <person name="Jeffery W."/>
            <person name="Warren W."/>
            <person name="Wilson R.K."/>
        </authorList>
    </citation>
    <scope>NUCLEOTIDE SEQUENCE</scope>
    <source>
        <strain evidence="12">female</strain>
    </source>
</reference>
<dbReference type="InterPro" id="IPR000538">
    <property type="entry name" value="Link_dom"/>
</dbReference>
<reference evidence="12" key="2">
    <citation type="journal article" date="2014" name="Nat. Commun.">
        <title>The cavefish genome reveals candidate genes for eye loss.</title>
        <authorList>
            <person name="McGaugh S.E."/>
            <person name="Gross J.B."/>
            <person name="Aken B."/>
            <person name="Blin M."/>
            <person name="Borowsky R."/>
            <person name="Chalopin D."/>
            <person name="Hinaux H."/>
            <person name="Jeffery W.R."/>
            <person name="Keene A."/>
            <person name="Ma L."/>
            <person name="Minx P."/>
            <person name="Murphy D."/>
            <person name="O'Quin K.E."/>
            <person name="Retaux S."/>
            <person name="Rohner N."/>
            <person name="Searle S.M."/>
            <person name="Stahl B.A."/>
            <person name="Tabin C."/>
            <person name="Volff J.N."/>
            <person name="Yoshizawa M."/>
            <person name="Warren W.C."/>
        </authorList>
    </citation>
    <scope>NUCLEOTIDE SEQUENCE [LARGE SCALE GENOMIC DNA]</scope>
    <source>
        <strain evidence="12">female</strain>
    </source>
</reference>
<dbReference type="PANTHER" id="PTHR10225:SF5">
    <property type="entry name" value="C-TYPE LECTIN DOMAIN-CONTAINING PROTEIN"/>
    <property type="match status" value="1"/>
</dbReference>
<feature type="domain" description="Link" evidence="10">
    <location>
        <begin position="20"/>
        <end position="75"/>
    </location>
</feature>
<proteinExistence type="predicted"/>
<dbReference type="InterPro" id="IPR016186">
    <property type="entry name" value="C-type_lectin-like/link_sf"/>
</dbReference>
<dbReference type="InParanoid" id="A0A3B1JEC0"/>
<dbReference type="Bgee" id="ENSAMXG00000033927">
    <property type="expression patterns" value="Expressed in camera-type eye and 14 other cell types or tissues"/>
</dbReference>
<accession>A0A3B1JEC0</accession>
<comment type="subcellular location">
    <subcellularLocation>
        <location evidence="1">Membrane</location>
        <topology evidence="1">Single-pass membrane protein</topology>
    </subcellularLocation>
</comment>
<evidence type="ECO:0000256" key="5">
    <source>
        <dbReference type="ARBA" id="ARBA00023136"/>
    </source>
</evidence>
<dbReference type="AlphaFoldDB" id="A0A3B1JEC0"/>
<evidence type="ECO:0000256" key="6">
    <source>
        <dbReference type="ARBA" id="ARBA00023157"/>
    </source>
</evidence>
<dbReference type="GO" id="GO:0005886">
    <property type="term" value="C:plasma membrane"/>
    <property type="evidence" value="ECO:0007669"/>
    <property type="project" value="TreeGrafter"/>
</dbReference>
<keyword evidence="12" id="KW-1185">Reference proteome</keyword>
<dbReference type="PROSITE" id="PS50963">
    <property type="entry name" value="LINK_2"/>
    <property type="match status" value="1"/>
</dbReference>
<dbReference type="STRING" id="7994.ENSAMXP00000040116"/>
<dbReference type="Ensembl" id="ENSAMXT00000045957.1">
    <property type="protein sequence ID" value="ENSAMXP00000040116.1"/>
    <property type="gene ID" value="ENSAMXG00000033927.1"/>
</dbReference>
<dbReference type="Gene3D" id="3.10.100.10">
    <property type="entry name" value="Mannose-Binding Protein A, subunit A"/>
    <property type="match status" value="1"/>
</dbReference>
<dbReference type="GO" id="GO:0007155">
    <property type="term" value="P:cell adhesion"/>
    <property type="evidence" value="ECO:0007669"/>
    <property type="project" value="InterPro"/>
</dbReference>
<organism evidence="11 12">
    <name type="scientific">Astyanax mexicanus</name>
    <name type="common">Blind cave fish</name>
    <name type="synonym">Astyanax fasciatus mexicanus</name>
    <dbReference type="NCBI Taxonomy" id="7994"/>
    <lineage>
        <taxon>Eukaryota</taxon>
        <taxon>Metazoa</taxon>
        <taxon>Chordata</taxon>
        <taxon>Craniata</taxon>
        <taxon>Vertebrata</taxon>
        <taxon>Euteleostomi</taxon>
        <taxon>Actinopterygii</taxon>
        <taxon>Neopterygii</taxon>
        <taxon>Teleostei</taxon>
        <taxon>Ostariophysi</taxon>
        <taxon>Characiformes</taxon>
        <taxon>Characoidei</taxon>
        <taxon>Acestrorhamphidae</taxon>
        <taxon>Acestrorhamphinae</taxon>
        <taxon>Astyanax</taxon>
    </lineage>
</organism>
<keyword evidence="6" id="KW-1015">Disulfide bond</keyword>
<evidence type="ECO:0000256" key="2">
    <source>
        <dbReference type="ARBA" id="ARBA00022692"/>
    </source>
</evidence>
<evidence type="ECO:0000256" key="3">
    <source>
        <dbReference type="ARBA" id="ARBA00022729"/>
    </source>
</evidence>
<dbReference type="InterPro" id="IPR043210">
    <property type="entry name" value="CD44_antigen-like"/>
</dbReference>
<reference evidence="11" key="4">
    <citation type="submission" date="2025-09" db="UniProtKB">
        <authorList>
            <consortium name="Ensembl"/>
        </authorList>
    </citation>
    <scope>IDENTIFICATION</scope>
</reference>
<dbReference type="GeneTree" id="ENSGT01120000277069"/>
<evidence type="ECO:0000256" key="9">
    <source>
        <dbReference type="PROSITE-ProRule" id="PRU00323"/>
    </source>
</evidence>
<protein>
    <recommendedName>
        <fullName evidence="10">Link domain-containing protein</fullName>
    </recommendedName>
</protein>
<keyword evidence="4" id="KW-1133">Transmembrane helix</keyword>
<evidence type="ECO:0000256" key="7">
    <source>
        <dbReference type="ARBA" id="ARBA00023170"/>
    </source>
</evidence>
<sequence>INKVWYGKIWFVVKSCSHKGVFYVQGDERHSLNFTEAEELCKVLGATLASAEQLNASHATGLEMCSSSTYSYLEI</sequence>
<comment type="caution">
    <text evidence="9">Lacks conserved residue(s) required for the propagation of feature annotation.</text>
</comment>
<name>A0A3B1JEC0_ASTMX</name>
<dbReference type="GO" id="GO:0004888">
    <property type="term" value="F:transmembrane signaling receptor activity"/>
    <property type="evidence" value="ECO:0007669"/>
    <property type="project" value="TreeGrafter"/>
</dbReference>
<dbReference type="SUPFAM" id="SSF56436">
    <property type="entry name" value="C-type lectin-like"/>
    <property type="match status" value="1"/>
</dbReference>
<dbReference type="Pfam" id="PF00193">
    <property type="entry name" value="Xlink"/>
    <property type="match status" value="1"/>
</dbReference>
<keyword evidence="7" id="KW-0675">Receptor</keyword>
<dbReference type="GO" id="GO:0005540">
    <property type="term" value="F:hyaluronic acid binding"/>
    <property type="evidence" value="ECO:0007669"/>
    <property type="project" value="InterPro"/>
</dbReference>